<proteinExistence type="predicted"/>
<reference evidence="1 2" key="2">
    <citation type="submission" date="2018-11" db="EMBL/GenBank/DDBJ databases">
        <authorList>
            <consortium name="Pathogen Informatics"/>
        </authorList>
    </citation>
    <scope>NUCLEOTIDE SEQUENCE [LARGE SCALE GENOMIC DNA]</scope>
</reference>
<evidence type="ECO:0000313" key="1">
    <source>
        <dbReference type="EMBL" id="VDM33057.1"/>
    </source>
</evidence>
<keyword evidence="2" id="KW-1185">Reference proteome</keyword>
<dbReference type="Proteomes" id="UP000274429">
    <property type="component" value="Unassembled WGS sequence"/>
</dbReference>
<accession>A0A0R3X4Z4</accession>
<dbReference type="WBParaSite" id="TTAC_0000851101-mRNA-1">
    <property type="protein sequence ID" value="TTAC_0000851101-mRNA-1"/>
    <property type="gene ID" value="TTAC_0000851101"/>
</dbReference>
<organism evidence="3">
    <name type="scientific">Hydatigena taeniaeformis</name>
    <name type="common">Feline tapeworm</name>
    <name type="synonym">Taenia taeniaeformis</name>
    <dbReference type="NCBI Taxonomy" id="6205"/>
    <lineage>
        <taxon>Eukaryota</taxon>
        <taxon>Metazoa</taxon>
        <taxon>Spiralia</taxon>
        <taxon>Lophotrochozoa</taxon>
        <taxon>Platyhelminthes</taxon>
        <taxon>Cestoda</taxon>
        <taxon>Eucestoda</taxon>
        <taxon>Cyclophyllidea</taxon>
        <taxon>Taeniidae</taxon>
        <taxon>Hydatigera</taxon>
    </lineage>
</organism>
<sequence length="104" mass="11557">MEDDCEETADSAYRKRSSRRKLPLARISLWRRSWKKLSQIKGHLASDGHIVVSCKKFGSHEGKRGCLSLSSPPCMQFAELSIPAGWISLADSSRKASIVVALKL</sequence>
<protein>
    <submittedName>
        <fullName evidence="1 3">Uncharacterized protein</fullName>
    </submittedName>
</protein>
<name>A0A0R3X4Z4_HYDTA</name>
<evidence type="ECO:0000313" key="2">
    <source>
        <dbReference type="Proteomes" id="UP000274429"/>
    </source>
</evidence>
<gene>
    <name evidence="1" type="ORF">TTAC_LOCUS8496</name>
</gene>
<dbReference type="EMBL" id="UYWX01020517">
    <property type="protein sequence ID" value="VDM33057.1"/>
    <property type="molecule type" value="Genomic_DNA"/>
</dbReference>
<evidence type="ECO:0000313" key="3">
    <source>
        <dbReference type="WBParaSite" id="TTAC_0000851101-mRNA-1"/>
    </source>
</evidence>
<dbReference type="AlphaFoldDB" id="A0A0R3X4Z4"/>
<reference evidence="3" key="1">
    <citation type="submission" date="2017-02" db="UniProtKB">
        <authorList>
            <consortium name="WormBaseParasite"/>
        </authorList>
    </citation>
    <scope>IDENTIFICATION</scope>
</reference>